<gene>
    <name evidence="13" type="ORF">HXA33_11160</name>
</gene>
<feature type="domain" description="PAS" evidence="11">
    <location>
        <begin position="21"/>
        <end position="91"/>
    </location>
</feature>
<accession>A0A9Q4B2B5</accession>
<keyword evidence="4" id="KW-0808">Transferase</keyword>
<dbReference type="Gene3D" id="1.10.287.130">
    <property type="match status" value="1"/>
</dbReference>
<dbReference type="NCBIfam" id="TIGR00229">
    <property type="entry name" value="sensory_box"/>
    <property type="match status" value="2"/>
</dbReference>
<dbReference type="GO" id="GO:0006355">
    <property type="term" value="P:regulation of DNA-templated transcription"/>
    <property type="evidence" value="ECO:0007669"/>
    <property type="project" value="InterPro"/>
</dbReference>
<evidence type="ECO:0000313" key="13">
    <source>
        <dbReference type="EMBL" id="MCR6097118.1"/>
    </source>
</evidence>
<keyword evidence="3" id="KW-0597">Phosphoprotein</keyword>
<dbReference type="InterPro" id="IPR013656">
    <property type="entry name" value="PAS_4"/>
</dbReference>
<evidence type="ECO:0000256" key="9">
    <source>
        <dbReference type="ARBA" id="ARBA00023012"/>
    </source>
</evidence>
<comment type="catalytic activity">
    <reaction evidence="1">
        <text>ATP + protein L-histidine = ADP + protein N-phospho-L-histidine.</text>
        <dbReference type="EC" id="2.7.13.3"/>
    </reaction>
</comment>
<dbReference type="InterPro" id="IPR036097">
    <property type="entry name" value="HisK_dim/P_sf"/>
</dbReference>
<evidence type="ECO:0000256" key="1">
    <source>
        <dbReference type="ARBA" id="ARBA00000085"/>
    </source>
</evidence>
<dbReference type="InterPro" id="IPR004358">
    <property type="entry name" value="Sig_transdc_His_kin-like_C"/>
</dbReference>
<evidence type="ECO:0000256" key="8">
    <source>
        <dbReference type="ARBA" id="ARBA00022969"/>
    </source>
</evidence>
<dbReference type="SUPFAM" id="SSF47384">
    <property type="entry name" value="Homodimeric domain of signal transducing histidine kinase"/>
    <property type="match status" value="1"/>
</dbReference>
<keyword evidence="14" id="KW-1185">Reference proteome</keyword>
<dbReference type="Proteomes" id="UP001057753">
    <property type="component" value="Unassembled WGS sequence"/>
</dbReference>
<dbReference type="InterPro" id="IPR000700">
    <property type="entry name" value="PAS-assoc_C"/>
</dbReference>
<dbReference type="CDD" id="cd00130">
    <property type="entry name" value="PAS"/>
    <property type="match status" value="3"/>
</dbReference>
<protein>
    <recommendedName>
        <fullName evidence="2">histidine kinase</fullName>
        <ecNumber evidence="2">2.7.13.3</ecNumber>
    </recommendedName>
</protein>
<evidence type="ECO:0000256" key="5">
    <source>
        <dbReference type="ARBA" id="ARBA00022741"/>
    </source>
</evidence>
<dbReference type="InterPro" id="IPR035965">
    <property type="entry name" value="PAS-like_dom_sf"/>
</dbReference>
<dbReference type="Pfam" id="PF08448">
    <property type="entry name" value="PAS_4"/>
    <property type="match status" value="1"/>
</dbReference>
<dbReference type="InterPro" id="IPR003594">
    <property type="entry name" value="HATPase_dom"/>
</dbReference>
<dbReference type="Pfam" id="PF00512">
    <property type="entry name" value="HisKA"/>
    <property type="match status" value="1"/>
</dbReference>
<dbReference type="Pfam" id="PF13426">
    <property type="entry name" value="PAS_9"/>
    <property type="match status" value="1"/>
</dbReference>
<dbReference type="PANTHER" id="PTHR43065:SF10">
    <property type="entry name" value="PEROXIDE STRESS-ACTIVATED HISTIDINE KINASE MAK3"/>
    <property type="match status" value="1"/>
</dbReference>
<dbReference type="InterPro" id="IPR001610">
    <property type="entry name" value="PAC"/>
</dbReference>
<feature type="domain" description="Histidine kinase" evidence="10">
    <location>
        <begin position="402"/>
        <end position="605"/>
    </location>
</feature>
<dbReference type="EC" id="2.7.13.3" evidence="2"/>
<evidence type="ECO:0000256" key="4">
    <source>
        <dbReference type="ARBA" id="ARBA00022679"/>
    </source>
</evidence>
<dbReference type="Pfam" id="PF00989">
    <property type="entry name" value="PAS"/>
    <property type="match status" value="1"/>
</dbReference>
<dbReference type="Gene3D" id="3.30.450.20">
    <property type="entry name" value="PAS domain"/>
    <property type="match status" value="3"/>
</dbReference>
<proteinExistence type="predicted"/>
<evidence type="ECO:0000256" key="3">
    <source>
        <dbReference type="ARBA" id="ARBA00022553"/>
    </source>
</evidence>
<dbReference type="FunFam" id="1.10.287.130:FF:000040">
    <property type="entry name" value="PAS domain-containing sensor histidine kinase"/>
    <property type="match status" value="1"/>
</dbReference>
<dbReference type="SMART" id="SM00091">
    <property type="entry name" value="PAS"/>
    <property type="match status" value="3"/>
</dbReference>
<dbReference type="RefSeq" id="WP_257821552.1">
    <property type="nucleotide sequence ID" value="NZ_JABXYM010000001.1"/>
</dbReference>
<keyword evidence="5" id="KW-0547">Nucleotide-binding</keyword>
<dbReference type="SMART" id="SM00387">
    <property type="entry name" value="HATPase_c"/>
    <property type="match status" value="1"/>
</dbReference>
<evidence type="ECO:0000313" key="14">
    <source>
        <dbReference type="Proteomes" id="UP001057753"/>
    </source>
</evidence>
<dbReference type="SMART" id="SM00086">
    <property type="entry name" value="PAC"/>
    <property type="match status" value="2"/>
</dbReference>
<dbReference type="InterPro" id="IPR003661">
    <property type="entry name" value="HisK_dim/P_dom"/>
</dbReference>
<dbReference type="PROSITE" id="PS50109">
    <property type="entry name" value="HIS_KIN"/>
    <property type="match status" value="1"/>
</dbReference>
<dbReference type="InterPro" id="IPR005467">
    <property type="entry name" value="His_kinase_dom"/>
</dbReference>
<evidence type="ECO:0000256" key="6">
    <source>
        <dbReference type="ARBA" id="ARBA00022777"/>
    </source>
</evidence>
<dbReference type="GO" id="GO:0000155">
    <property type="term" value="F:phosphorelay sensor kinase activity"/>
    <property type="evidence" value="ECO:0007669"/>
    <property type="project" value="InterPro"/>
</dbReference>
<dbReference type="GO" id="GO:0030435">
    <property type="term" value="P:sporulation resulting in formation of a cellular spore"/>
    <property type="evidence" value="ECO:0007669"/>
    <property type="project" value="UniProtKB-KW"/>
</dbReference>
<dbReference type="AlphaFoldDB" id="A0A9Q4B2B5"/>
<dbReference type="PROSITE" id="PS50112">
    <property type="entry name" value="PAS"/>
    <property type="match status" value="3"/>
</dbReference>
<dbReference type="SUPFAM" id="SSF55874">
    <property type="entry name" value="ATPase domain of HSP90 chaperone/DNA topoisomerase II/histidine kinase"/>
    <property type="match status" value="1"/>
</dbReference>
<dbReference type="CDD" id="cd00082">
    <property type="entry name" value="HisKA"/>
    <property type="match status" value="1"/>
</dbReference>
<keyword evidence="7" id="KW-0067">ATP-binding</keyword>
<dbReference type="InterPro" id="IPR013767">
    <property type="entry name" value="PAS_fold"/>
</dbReference>
<dbReference type="Pfam" id="PF02518">
    <property type="entry name" value="HATPase_c"/>
    <property type="match status" value="1"/>
</dbReference>
<dbReference type="GO" id="GO:0005524">
    <property type="term" value="F:ATP binding"/>
    <property type="evidence" value="ECO:0007669"/>
    <property type="project" value="UniProtKB-KW"/>
</dbReference>
<dbReference type="Gene3D" id="3.30.565.10">
    <property type="entry name" value="Histidine kinase-like ATPase, C-terminal domain"/>
    <property type="match status" value="1"/>
</dbReference>
<sequence>MRTDNNNIESLLGKGVNATDLVASFSKTMDLLSDGVMYLDGNWRFLYINEAAEAHMSIKREEMLGKELWDELPELVRTFFYEAFHHALMKETSVEFDEYYSANDTWFHVQAFPKNGGLLVIFQDITQKHLAMEVVEESYRTLFQKHPEAVCSIDMDGNILAINSAFKNLFPLDEKLFLGSHYKEFVPKNKLKSVEYLFNYAINGNPQAMEINFSEDVNHPFHLLITTLPIIVQSNIIGVYGIIKDITSERDSLEKYFEVSKMNELILESVEEGIAGLDKDFNVVMWNHAAEKMTGYTKDELTTEAFQQLFMKNADNHLTIGEENVPSTDKLSKETVIRESEVSIFHKDGTPIIVEFVLTPMVVADKVVGMVCTFRDITEKKKSEELLYQSEKLSAVGQLAAGIAHEIRNPLTSLKGFLQLIEMSGQGKKEYFDIMNSEFKRIEQILNELLIMSKPQKLEKDTCLLNSLIEHIVTLLNTQAIIKNIYIEIEEMDKNLYIYCISNQIKQVFMNFIKNAIEAMDKGKIIVRLKKDRSYATVEVIDEGHGIPKSLLERVGEPFFTTKEKGTGLGLMVSFQIIEDHGGTIQLESKEGKGTKFTVRLPLHEENGS</sequence>
<feature type="domain" description="PAS" evidence="11">
    <location>
        <begin position="259"/>
        <end position="301"/>
    </location>
</feature>
<evidence type="ECO:0000259" key="11">
    <source>
        <dbReference type="PROSITE" id="PS50112"/>
    </source>
</evidence>
<dbReference type="PANTHER" id="PTHR43065">
    <property type="entry name" value="SENSOR HISTIDINE KINASE"/>
    <property type="match status" value="1"/>
</dbReference>
<keyword evidence="6" id="KW-0418">Kinase</keyword>
<evidence type="ECO:0000256" key="7">
    <source>
        <dbReference type="ARBA" id="ARBA00022840"/>
    </source>
</evidence>
<dbReference type="SUPFAM" id="SSF55785">
    <property type="entry name" value="PYP-like sensor domain (PAS domain)"/>
    <property type="match status" value="3"/>
</dbReference>
<evidence type="ECO:0000259" key="12">
    <source>
        <dbReference type="PROSITE" id="PS50113"/>
    </source>
</evidence>
<dbReference type="PRINTS" id="PR00344">
    <property type="entry name" value="BCTRLSENSOR"/>
</dbReference>
<keyword evidence="8" id="KW-0749">Sporulation</keyword>
<keyword evidence="9" id="KW-0902">Two-component regulatory system</keyword>
<dbReference type="SMART" id="SM00388">
    <property type="entry name" value="HisKA"/>
    <property type="match status" value="1"/>
</dbReference>
<dbReference type="InterPro" id="IPR036890">
    <property type="entry name" value="HATPase_C_sf"/>
</dbReference>
<evidence type="ECO:0000259" key="10">
    <source>
        <dbReference type="PROSITE" id="PS50109"/>
    </source>
</evidence>
<comment type="caution">
    <text evidence="13">The sequence shown here is derived from an EMBL/GenBank/DDBJ whole genome shotgun (WGS) entry which is preliminary data.</text>
</comment>
<evidence type="ECO:0000256" key="2">
    <source>
        <dbReference type="ARBA" id="ARBA00012438"/>
    </source>
</evidence>
<name>A0A9Q4B2B5_SALAG</name>
<dbReference type="EMBL" id="JABXYM010000001">
    <property type="protein sequence ID" value="MCR6097118.1"/>
    <property type="molecule type" value="Genomic_DNA"/>
</dbReference>
<feature type="domain" description="PAC" evidence="12">
    <location>
        <begin position="338"/>
        <end position="389"/>
    </location>
</feature>
<reference evidence="13" key="1">
    <citation type="submission" date="2020-06" db="EMBL/GenBank/DDBJ databases">
        <title>Insight into the genomes of haloalkaliphilic bacilli from Kenyan soda lakes.</title>
        <authorList>
            <person name="Mwirichia R."/>
            <person name="Villamizar G.C."/>
            <person name="Poehlein A."/>
            <person name="Mugweru J."/>
            <person name="Kipnyargis A."/>
            <person name="Kiplimo D."/>
            <person name="Orwa P."/>
            <person name="Daniel R."/>
        </authorList>
    </citation>
    <scope>NUCLEOTIDE SEQUENCE</scope>
    <source>
        <strain evidence="13">B1096_S55</strain>
    </source>
</reference>
<organism evidence="13 14">
    <name type="scientific">Salipaludibacillus agaradhaerens</name>
    <name type="common">Bacillus agaradhaerens</name>
    <dbReference type="NCBI Taxonomy" id="76935"/>
    <lineage>
        <taxon>Bacteria</taxon>
        <taxon>Bacillati</taxon>
        <taxon>Bacillota</taxon>
        <taxon>Bacilli</taxon>
        <taxon>Bacillales</taxon>
        <taxon>Bacillaceae</taxon>
    </lineage>
</organism>
<dbReference type="InterPro" id="IPR000014">
    <property type="entry name" value="PAS"/>
</dbReference>
<dbReference type="PROSITE" id="PS50113">
    <property type="entry name" value="PAC"/>
    <property type="match status" value="1"/>
</dbReference>
<feature type="domain" description="PAS" evidence="11">
    <location>
        <begin position="135"/>
        <end position="205"/>
    </location>
</feature>